<evidence type="ECO:0000313" key="3">
    <source>
        <dbReference type="EMBL" id="RMB57575.1"/>
    </source>
</evidence>
<name>A0A3M0FYN7_9FLAO</name>
<dbReference type="Proteomes" id="UP000281985">
    <property type="component" value="Unassembled WGS sequence"/>
</dbReference>
<organism evidence="3 4">
    <name type="scientific">Dokdonia sinensis</name>
    <dbReference type="NCBI Taxonomy" id="2479847"/>
    <lineage>
        <taxon>Bacteria</taxon>
        <taxon>Pseudomonadati</taxon>
        <taxon>Bacteroidota</taxon>
        <taxon>Flavobacteriia</taxon>
        <taxon>Flavobacteriales</taxon>
        <taxon>Flavobacteriaceae</taxon>
        <taxon>Dokdonia</taxon>
    </lineage>
</organism>
<reference evidence="3 4" key="1">
    <citation type="submission" date="2018-10" db="EMBL/GenBank/DDBJ databases">
        <title>Dokdonia luteus sp. nov., isolated from sea water.</title>
        <authorList>
            <person name="Zhou L.Y."/>
            <person name="Du Z.J."/>
        </authorList>
    </citation>
    <scope>NUCLEOTIDE SEQUENCE [LARGE SCALE GENOMIC DNA]</scope>
    <source>
        <strain evidence="3 4">SH27</strain>
    </source>
</reference>
<feature type="chain" id="PRO_5018003395" evidence="1">
    <location>
        <begin position="20"/>
        <end position="178"/>
    </location>
</feature>
<keyword evidence="1" id="KW-0732">Signal</keyword>
<dbReference type="RefSeq" id="WP_121917682.1">
    <property type="nucleotide sequence ID" value="NZ_REFV01000010.1"/>
</dbReference>
<accession>A0A3M0FYN7</accession>
<feature type="domain" description="DUF2059" evidence="2">
    <location>
        <begin position="79"/>
        <end position="121"/>
    </location>
</feature>
<dbReference type="InterPro" id="IPR018637">
    <property type="entry name" value="DUF2059"/>
</dbReference>
<sequence length="178" mass="20279">MKKILCILFAFTITLSASAQESSYREDVLDLLSLNGTTEQYRNAIDQLFELLKRQYASNDVTPATWDELRDASSGEIGRIKAMLVSAYRGTYTQDDIKNMISFYQTEAGQQLLKDQTALTDAQRNDVSFFYNTDTGKKILTSKDKISRSVGEVSEIWSRDLYKMMVDKLAEKGHVMQQ</sequence>
<proteinExistence type="predicted"/>
<evidence type="ECO:0000256" key="1">
    <source>
        <dbReference type="SAM" id="SignalP"/>
    </source>
</evidence>
<dbReference type="AlphaFoldDB" id="A0A3M0FYN7"/>
<keyword evidence="4" id="KW-1185">Reference proteome</keyword>
<comment type="caution">
    <text evidence="3">The sequence shown here is derived from an EMBL/GenBank/DDBJ whole genome shotgun (WGS) entry which is preliminary data.</text>
</comment>
<dbReference type="EMBL" id="REFV01000010">
    <property type="protein sequence ID" value="RMB57575.1"/>
    <property type="molecule type" value="Genomic_DNA"/>
</dbReference>
<evidence type="ECO:0000313" key="4">
    <source>
        <dbReference type="Proteomes" id="UP000281985"/>
    </source>
</evidence>
<dbReference type="OrthoDB" id="1435601at2"/>
<gene>
    <name evidence="3" type="ORF">EAX61_10660</name>
</gene>
<evidence type="ECO:0000259" key="2">
    <source>
        <dbReference type="Pfam" id="PF09832"/>
    </source>
</evidence>
<protein>
    <submittedName>
        <fullName evidence="3">DUF2059 domain-containing protein</fullName>
    </submittedName>
</protein>
<feature type="signal peptide" evidence="1">
    <location>
        <begin position="1"/>
        <end position="19"/>
    </location>
</feature>
<dbReference type="Pfam" id="PF09832">
    <property type="entry name" value="DUF2059"/>
    <property type="match status" value="1"/>
</dbReference>